<keyword evidence="4 12" id="KW-0812">Transmembrane</keyword>
<evidence type="ECO:0000256" key="5">
    <source>
        <dbReference type="ARBA" id="ARBA00022826"/>
    </source>
</evidence>
<dbReference type="PRINTS" id="PR01333">
    <property type="entry name" value="2POREKCHANEL"/>
</dbReference>
<dbReference type="Pfam" id="PF03493">
    <property type="entry name" value="BK_channel_a"/>
    <property type="match status" value="1"/>
</dbReference>
<evidence type="ECO:0000256" key="2">
    <source>
        <dbReference type="ARBA" id="ARBA00022448"/>
    </source>
</evidence>
<sequence length="1186" mass="133119">MGEPGATTARRGDLPQDIEEELETLLGPLDEKTQPTWQGFKPLFLIGLYVWMAVIVVQLLRTLLRIHIRARQDSSSALQSKLNFGRNSAHPPTTSLNHMYTHHDATQAGTLPWEHLAHRKRKFAAWYSERSVSFSAISFVCGWLMTGLYITGTYTVILPNWIRWTQAALGVTLAVDFLGRMLVSEHLLLFALQPRTLFELWAMVSAIGSKYQQSQNLSYFASYAAYQQFLQILKKSRVQLDPVTEFGVRSLFRAFVLVVMCTSTISLFEKLGPVQNNGAYSRSWFEQLGSWRWFNGLYFTVVTLATVGYGDFVPETYIGKVFMIFVIVVGVFLFSALLHDISVQSRRVQGSGEYRAKLGLRHVVVCSRNLDASLAEILVKEVLGDASRSDQELVFLTENEVWTKQQLHAMRSQFDRNRWHVQVFRGDVRNAVDFHRMDGNRALAFIVISSMSHIEAQQADADTLLLVMSIRQLKPDVSVYTMLRQRHGKTHAYDASRIQPLAFDQSSLEDLSFKMQRDYKLHSDNAMLRSDRDTEMMINVVGHEVISIDELVAVFQARSIATNGILTLLLNLMSCDPDNDAAQDGGSSLPWVREYLLGSEVRLLDVPVPESWEGVILSSFFQQLSDAGVVPLAYRESFFQPMQFARQDTVLGKHGFLVIMSYLDTDLVRRAMLNVDVHETDDVARAARHDEEDQVVTKEVQRAHSSEVMASSDQVLCSPKRPKEQGSETEPEHRRSVQFGGEAALSVVGSPRNMYSLGQDEQASVHSPVGQVMAMGLQQNSPRRRRSSVARASEQENHIVVAVCGNDALPPCEHFLDCLRLSSADGNKDIKRVLLMHHDVDETTVSRLARVYAVQTLHGEPCDPRSWYEANILTASAAVLFSPRVADPSPSSFSDSASLLSIVTIDSIVRRTANLFVLAELVNPLSRSVAEYASYPRRKGARLGSQLPAALRLNNDGQSLGSMSRRNRYKTSLGLEVPDDVHTRRRAVPGKPRVAAGELLYRAKLLSILVRSMCTPGLSDFVMTLLGASRHAMHSEESKIMLKNCVIDCISVPTNWLVDSFGESRSFRELSIYLRQELGMTAIALYRSGDGNVLLPSSRRASRLISRDKGPSSLIRRLYRSIAARVTTDTSMDFHSFVIPGIDFEIEYYMANDKRGVMNDLPYVFTFPEPFTQVGANDGVFVLRPE</sequence>
<feature type="compositionally biased region" description="Basic and acidic residues" evidence="13">
    <location>
        <begin position="721"/>
        <end position="735"/>
    </location>
</feature>
<keyword evidence="2 12" id="KW-0813">Transport</keyword>
<keyword evidence="5" id="KW-0631">Potassium channel</keyword>
<comment type="similarity">
    <text evidence="12">Belongs to the two pore domain potassium channel (TC 1.A.1.8) family.</text>
</comment>
<evidence type="ECO:0000256" key="8">
    <source>
        <dbReference type="ARBA" id="ARBA00023065"/>
    </source>
</evidence>
<evidence type="ECO:0000259" key="15">
    <source>
        <dbReference type="Pfam" id="PF03493"/>
    </source>
</evidence>
<feature type="transmembrane region" description="Helical" evidence="14">
    <location>
        <begin position="291"/>
        <end position="310"/>
    </location>
</feature>
<comment type="caution">
    <text evidence="18">The sequence shown here is derived from an EMBL/GenBank/DDBJ whole genome shotgun (WGS) entry which is preliminary data.</text>
</comment>
<evidence type="ECO:0000256" key="10">
    <source>
        <dbReference type="ARBA" id="ARBA00023303"/>
    </source>
</evidence>
<protein>
    <submittedName>
        <fullName evidence="18">Calcium-activated potassium channel subunit alpha-1</fullName>
    </submittedName>
</protein>
<feature type="transmembrane region" description="Helical" evidence="14">
    <location>
        <begin position="164"/>
        <end position="183"/>
    </location>
</feature>
<dbReference type="Gene3D" id="1.10.287.70">
    <property type="match status" value="1"/>
</dbReference>
<feature type="domain" description="Calcium-activated potassium channel BK alpha subunit" evidence="15">
    <location>
        <begin position="544"/>
        <end position="622"/>
    </location>
</feature>
<feature type="transmembrane region" description="Helical" evidence="14">
    <location>
        <begin position="251"/>
        <end position="271"/>
    </location>
</feature>
<feature type="transmembrane region" description="Helical" evidence="14">
    <location>
        <begin position="43"/>
        <end position="64"/>
    </location>
</feature>
<dbReference type="InterPro" id="IPR003148">
    <property type="entry name" value="RCK_N"/>
</dbReference>
<dbReference type="InterPro" id="IPR003280">
    <property type="entry name" value="2pore_dom_K_chnl"/>
</dbReference>
<dbReference type="PANTHER" id="PTHR10027:SF10">
    <property type="entry name" value="SLOWPOKE 2, ISOFORM D"/>
    <property type="match status" value="1"/>
</dbReference>
<dbReference type="EMBL" id="VRMN01000001">
    <property type="protein sequence ID" value="KAA8498046.1"/>
    <property type="molecule type" value="Genomic_DNA"/>
</dbReference>
<dbReference type="Pfam" id="PF07885">
    <property type="entry name" value="Ion_trans_2"/>
    <property type="match status" value="1"/>
</dbReference>
<reference evidence="19" key="1">
    <citation type="journal article" date="2019" name="Nat. Commun.">
        <title>Expansion of phycobilisome linker gene families in mesophilic red algae.</title>
        <authorList>
            <person name="Lee J."/>
            <person name="Kim D."/>
            <person name="Bhattacharya D."/>
            <person name="Yoon H.S."/>
        </authorList>
    </citation>
    <scope>NUCLEOTIDE SEQUENCE [LARGE SCALE GENOMIC DNA]</scope>
    <source>
        <strain evidence="19">CCMP 1328</strain>
    </source>
</reference>
<keyword evidence="7 14" id="KW-1133">Transmembrane helix</keyword>
<comment type="catalytic activity">
    <reaction evidence="11">
        <text>K(+)(in) = K(+)(out)</text>
        <dbReference type="Rhea" id="RHEA:29463"/>
        <dbReference type="ChEBI" id="CHEBI:29103"/>
    </reaction>
</comment>
<dbReference type="InterPro" id="IPR013099">
    <property type="entry name" value="K_chnl_dom"/>
</dbReference>
<evidence type="ECO:0000256" key="4">
    <source>
        <dbReference type="ARBA" id="ARBA00022692"/>
    </source>
</evidence>
<dbReference type="GO" id="GO:0005267">
    <property type="term" value="F:potassium channel activity"/>
    <property type="evidence" value="ECO:0007669"/>
    <property type="project" value="UniProtKB-KW"/>
</dbReference>
<evidence type="ECO:0000256" key="3">
    <source>
        <dbReference type="ARBA" id="ARBA00022538"/>
    </source>
</evidence>
<evidence type="ECO:0000259" key="17">
    <source>
        <dbReference type="Pfam" id="PF22614"/>
    </source>
</evidence>
<keyword evidence="9 14" id="KW-0472">Membrane</keyword>
<dbReference type="SUPFAM" id="SSF81324">
    <property type="entry name" value="Voltage-gated potassium channels"/>
    <property type="match status" value="1"/>
</dbReference>
<evidence type="ECO:0000313" key="18">
    <source>
        <dbReference type="EMBL" id="KAA8498046.1"/>
    </source>
</evidence>
<evidence type="ECO:0000256" key="14">
    <source>
        <dbReference type="SAM" id="Phobius"/>
    </source>
</evidence>
<evidence type="ECO:0000256" key="9">
    <source>
        <dbReference type="ARBA" id="ARBA00023136"/>
    </source>
</evidence>
<proteinExistence type="inferred from homology"/>
<evidence type="ECO:0000256" key="11">
    <source>
        <dbReference type="ARBA" id="ARBA00034430"/>
    </source>
</evidence>
<dbReference type="OrthoDB" id="257992at2759"/>
<comment type="subcellular location">
    <subcellularLocation>
        <location evidence="1">Membrane</location>
        <topology evidence="1">Multi-pass membrane protein</topology>
    </subcellularLocation>
</comment>
<evidence type="ECO:0000256" key="13">
    <source>
        <dbReference type="SAM" id="MobiDB-lite"/>
    </source>
</evidence>
<keyword evidence="10 12" id="KW-0407">Ion channel</keyword>
<accession>A0A5J4Z361</accession>
<feature type="domain" description="RCK N-terminal" evidence="17">
    <location>
        <begin position="361"/>
        <end position="481"/>
    </location>
</feature>
<organism evidence="18 19">
    <name type="scientific">Porphyridium purpureum</name>
    <name type="common">Red alga</name>
    <name type="synonym">Porphyridium cruentum</name>
    <dbReference type="NCBI Taxonomy" id="35688"/>
    <lineage>
        <taxon>Eukaryota</taxon>
        <taxon>Rhodophyta</taxon>
        <taxon>Bangiophyceae</taxon>
        <taxon>Porphyridiales</taxon>
        <taxon>Porphyridiaceae</taxon>
        <taxon>Porphyridium</taxon>
    </lineage>
</organism>
<dbReference type="PANTHER" id="PTHR10027">
    <property type="entry name" value="CALCIUM-ACTIVATED POTASSIUM CHANNEL ALPHA CHAIN"/>
    <property type="match status" value="1"/>
</dbReference>
<keyword evidence="19" id="KW-1185">Reference proteome</keyword>
<evidence type="ECO:0000256" key="12">
    <source>
        <dbReference type="RuleBase" id="RU003857"/>
    </source>
</evidence>
<feature type="domain" description="Potassium channel" evidence="16">
    <location>
        <begin position="287"/>
        <end position="341"/>
    </location>
</feature>
<evidence type="ECO:0000256" key="7">
    <source>
        <dbReference type="ARBA" id="ARBA00022989"/>
    </source>
</evidence>
<dbReference type="Pfam" id="PF22614">
    <property type="entry name" value="Slo-like_RCK"/>
    <property type="match status" value="2"/>
</dbReference>
<evidence type="ECO:0000313" key="19">
    <source>
        <dbReference type="Proteomes" id="UP000324585"/>
    </source>
</evidence>
<evidence type="ECO:0000256" key="1">
    <source>
        <dbReference type="ARBA" id="ARBA00004141"/>
    </source>
</evidence>
<evidence type="ECO:0000259" key="16">
    <source>
        <dbReference type="Pfam" id="PF07885"/>
    </source>
</evidence>
<gene>
    <name evidence="18" type="ORF">FVE85_5631</name>
</gene>
<dbReference type="InterPro" id="IPR003929">
    <property type="entry name" value="K_chnl_BK_asu"/>
</dbReference>
<dbReference type="AlphaFoldDB" id="A0A5J4Z361"/>
<name>A0A5J4Z361_PORPP</name>
<keyword evidence="6" id="KW-0630">Potassium</keyword>
<feature type="transmembrane region" description="Helical" evidence="14">
    <location>
        <begin position="131"/>
        <end position="152"/>
    </location>
</feature>
<feature type="transmembrane region" description="Helical" evidence="14">
    <location>
        <begin position="317"/>
        <end position="338"/>
    </location>
</feature>
<feature type="domain" description="RCK N-terminal" evidence="17">
    <location>
        <begin position="795"/>
        <end position="910"/>
    </location>
</feature>
<dbReference type="Gene3D" id="3.40.50.720">
    <property type="entry name" value="NAD(P)-binding Rossmann-like Domain"/>
    <property type="match status" value="2"/>
</dbReference>
<dbReference type="Proteomes" id="UP000324585">
    <property type="component" value="Unassembled WGS sequence"/>
</dbReference>
<keyword evidence="3" id="KW-0633">Potassium transport</keyword>
<dbReference type="GO" id="GO:0016020">
    <property type="term" value="C:membrane"/>
    <property type="evidence" value="ECO:0007669"/>
    <property type="project" value="UniProtKB-SubCell"/>
</dbReference>
<dbReference type="InterPro" id="IPR047871">
    <property type="entry name" value="K_chnl_Slo-like"/>
</dbReference>
<evidence type="ECO:0000256" key="6">
    <source>
        <dbReference type="ARBA" id="ARBA00022958"/>
    </source>
</evidence>
<keyword evidence="8 12" id="KW-0406">Ion transport</keyword>
<feature type="region of interest" description="Disordered" evidence="13">
    <location>
        <begin position="703"/>
        <end position="736"/>
    </location>
</feature>